<dbReference type="InterPro" id="IPR011990">
    <property type="entry name" value="TPR-like_helical_dom_sf"/>
</dbReference>
<sequence length="789" mass="91666">MGDKSGEEIFQLIQRANFKACNAKINELKKQSPNSSYVRVLEIYAKYKQSPSKFNYEKSLGTFYGLEGTEITGDTRALKLLHNMFLEMGKYDESLHVYEKAVLKYPSFEVSYQWFNRSLDDGNYKMMARACQQMGKWTDSSEGSLSSRDYTFWYALCTVALFKFQRERISKVEQKLLPQLALRSLKALKPFQSTEELIAYCHVCETLFEDKSKEIVDNIWPTLGKSVNLYCKNFLIRHVEDPEQMVEACKSILSKMDDFELICKLIHASRNLNKNRQDIICELEVLVGDSRNTRLARLELDLAFNNGNITIDSLLYYLAKYHNKPCCPPDLARYKQHLNWNEVRETMGKFESDLNHDANAFQMGFLAISSLEAYNKHKSTLSKKAKMDYSSCSVFIMDLVYDLVVRNEPTMQNVLLALSMLENYQTYDPYNYDTSTWIIILYMHLGCVPAAYSRYLDLKVKNLQNDTVDFILYSRFATLFPRKEHDYLKQLQTNKYRLYCVSGNRLPQFIQIALEKQAYSKIIGMLDFRSRLAKSSMKWINIIEELQLARLCNDKRHNLLRSMDENRKAMELLGNMQFSDNRDWAILGSKISKDSLPSVLQYMDISQDYISLRLIIECIIEYIPSAQADPKLDQYLQTVLNGRTLEETLESNLDQVEAWSFNVFYDLYKNNGAKLPSFLEQLSSQCNQDTTNWKLTHSYLTKLSTLKTLDSFKRIKDKQLKQHIKGHIRILRDKCDELYQTYIGQLVQTCDNLSKGSSGELLKKLGFVPLSSESLKGPLTIVQKTVRNL</sequence>
<name>A0A8J2X899_ZYGB2</name>
<feature type="repeat" description="TPR" evidence="1">
    <location>
        <begin position="75"/>
        <end position="108"/>
    </location>
</feature>
<dbReference type="InterPro" id="IPR019734">
    <property type="entry name" value="TPR_rpt"/>
</dbReference>
<gene>
    <name evidence="2" type="ORF">BN860_10330g</name>
</gene>
<reference evidence="3" key="1">
    <citation type="journal article" date="2013" name="Genome Announc.">
        <title>Genome sequence of the food spoilage yeast Zygosaccharomyces bailii CLIB 213(T).</title>
        <authorList>
            <person name="Galeote V."/>
            <person name="Bigey F."/>
            <person name="Devillers H."/>
            <person name="Neuveglise C."/>
            <person name="Dequin S."/>
        </authorList>
    </citation>
    <scope>NUCLEOTIDE SEQUENCE [LARGE SCALE GENOMIC DNA]</scope>
    <source>
        <strain evidence="3">CLIB 213 / ATCC 58445 / CBS 680 / CCRC 21525 / NBRC 1098 / NCYC 1416 / NRRL Y-2227</strain>
    </source>
</reference>
<dbReference type="PROSITE" id="PS50005">
    <property type="entry name" value="TPR"/>
    <property type="match status" value="1"/>
</dbReference>
<evidence type="ECO:0000256" key="1">
    <source>
        <dbReference type="PROSITE-ProRule" id="PRU00339"/>
    </source>
</evidence>
<dbReference type="OrthoDB" id="1874341at2759"/>
<keyword evidence="1" id="KW-0802">TPR repeat</keyword>
<dbReference type="InterPro" id="IPR019183">
    <property type="entry name" value="NAA25_NatB_aux_su"/>
</dbReference>
<evidence type="ECO:0000313" key="3">
    <source>
        <dbReference type="Proteomes" id="UP000019375"/>
    </source>
</evidence>
<dbReference type="Proteomes" id="UP000019375">
    <property type="component" value="Unassembled WGS sequence"/>
</dbReference>
<dbReference type="EMBL" id="HG316454">
    <property type="protein sequence ID" value="CDF87609.1"/>
    <property type="molecule type" value="Genomic_DNA"/>
</dbReference>
<keyword evidence="3" id="KW-1185">Reference proteome</keyword>
<dbReference type="Gene3D" id="1.25.40.10">
    <property type="entry name" value="Tetratricopeptide repeat domain"/>
    <property type="match status" value="1"/>
</dbReference>
<accession>A0A8J2X899</accession>
<organism evidence="2 3">
    <name type="scientific">Zygosaccharomyces bailii (strain CLIB 213 / ATCC 58445 / CBS 680 / BCRC 21525 / NBRC 1098 / NCYC 1416 / NRRL Y-2227)</name>
    <dbReference type="NCBI Taxonomy" id="1333698"/>
    <lineage>
        <taxon>Eukaryota</taxon>
        <taxon>Fungi</taxon>
        <taxon>Dikarya</taxon>
        <taxon>Ascomycota</taxon>
        <taxon>Saccharomycotina</taxon>
        <taxon>Saccharomycetes</taxon>
        <taxon>Saccharomycetales</taxon>
        <taxon>Saccharomycetaceae</taxon>
        <taxon>Zygosaccharomyces</taxon>
    </lineage>
</organism>
<protein>
    <submittedName>
        <fullName evidence="2">BN860_10330g1_1</fullName>
    </submittedName>
</protein>
<dbReference type="Pfam" id="PF09797">
    <property type="entry name" value="NatB_MDM20"/>
    <property type="match status" value="1"/>
</dbReference>
<proteinExistence type="predicted"/>
<dbReference type="AlphaFoldDB" id="A0A8J2X899"/>
<evidence type="ECO:0000313" key="2">
    <source>
        <dbReference type="EMBL" id="CDF87609.1"/>
    </source>
</evidence>